<dbReference type="GO" id="GO:0050661">
    <property type="term" value="F:NADP binding"/>
    <property type="evidence" value="ECO:0007669"/>
    <property type="project" value="InterPro"/>
</dbReference>
<dbReference type="STRING" id="561720.SAMN06275492_101153"/>
<evidence type="ECO:0000256" key="2">
    <source>
        <dbReference type="ARBA" id="ARBA00023002"/>
    </source>
</evidence>
<evidence type="ECO:0000256" key="5">
    <source>
        <dbReference type="PIRSR" id="PIRSR000149-3"/>
    </source>
</evidence>
<gene>
    <name evidence="10" type="ORF">SAMN06275492_101153</name>
</gene>
<dbReference type="GO" id="GO:0051287">
    <property type="term" value="F:NAD binding"/>
    <property type="evidence" value="ECO:0007669"/>
    <property type="project" value="InterPro"/>
</dbReference>
<feature type="domain" description="Glyceraldehyde 3-phosphate dehydrogenase NAD(P) binding" evidence="9">
    <location>
        <begin position="4"/>
        <end position="157"/>
    </location>
</feature>
<feature type="binding site" evidence="4">
    <location>
        <begin position="215"/>
        <end position="216"/>
    </location>
    <ligand>
        <name>D-glyceraldehyde 3-phosphate</name>
        <dbReference type="ChEBI" id="CHEBI:59776"/>
    </ligand>
</feature>
<dbReference type="Pfam" id="PF00044">
    <property type="entry name" value="Gp_dh_N"/>
    <property type="match status" value="1"/>
</dbReference>
<dbReference type="SUPFAM" id="SSF51735">
    <property type="entry name" value="NAD(P)-binding Rossmann-fold domains"/>
    <property type="match status" value="1"/>
</dbReference>
<dbReference type="EMBL" id="FXBB01000001">
    <property type="protein sequence ID" value="SMG09943.1"/>
    <property type="molecule type" value="Genomic_DNA"/>
</dbReference>
<reference evidence="11" key="1">
    <citation type="submission" date="2017-04" db="EMBL/GenBank/DDBJ databases">
        <authorList>
            <person name="Varghese N."/>
            <person name="Submissions S."/>
        </authorList>
    </citation>
    <scope>NUCLEOTIDE SEQUENCE [LARGE SCALE GENOMIC DNA]</scope>
    <source>
        <strain evidence="11">USBA 82</strain>
    </source>
</reference>
<feature type="binding site" evidence="4">
    <location>
        <position position="238"/>
    </location>
    <ligand>
        <name>D-glyceraldehyde 3-phosphate</name>
        <dbReference type="ChEBI" id="CHEBI:59776"/>
    </ligand>
</feature>
<dbReference type="InterPro" id="IPR020828">
    <property type="entry name" value="GlycerAld_3-P_DH_NAD(P)-bd"/>
</dbReference>
<evidence type="ECO:0000256" key="8">
    <source>
        <dbReference type="RuleBase" id="RU361160"/>
    </source>
</evidence>
<evidence type="ECO:0000259" key="9">
    <source>
        <dbReference type="SMART" id="SM00846"/>
    </source>
</evidence>
<feature type="site" description="Activates thiol group during catalysis" evidence="6">
    <location>
        <position position="184"/>
    </location>
</feature>
<feature type="binding site" evidence="4">
    <location>
        <position position="187"/>
    </location>
    <ligand>
        <name>D-glyceraldehyde 3-phosphate</name>
        <dbReference type="ChEBI" id="CHEBI:59776"/>
    </ligand>
</feature>
<dbReference type="EC" id="1.2.1.-" evidence="8"/>
<dbReference type="PIRSF" id="PIRSF000149">
    <property type="entry name" value="GAP_DH"/>
    <property type="match status" value="1"/>
</dbReference>
<dbReference type="GO" id="GO:0016620">
    <property type="term" value="F:oxidoreductase activity, acting on the aldehyde or oxo group of donors, NAD or NADP as acceptor"/>
    <property type="evidence" value="ECO:0007669"/>
    <property type="project" value="InterPro"/>
</dbReference>
<dbReference type="InterPro" id="IPR020831">
    <property type="entry name" value="GlycerAld/Erythrose_P_DH"/>
</dbReference>
<evidence type="ECO:0000313" key="11">
    <source>
        <dbReference type="Proteomes" id="UP000193355"/>
    </source>
</evidence>
<feature type="binding site" evidence="5">
    <location>
        <position position="124"/>
    </location>
    <ligand>
        <name>NAD(+)</name>
        <dbReference type="ChEBI" id="CHEBI:57540"/>
    </ligand>
</feature>
<dbReference type="InterPro" id="IPR020829">
    <property type="entry name" value="GlycerAld_3-P_DH_cat"/>
</dbReference>
<evidence type="ECO:0000313" key="10">
    <source>
        <dbReference type="EMBL" id="SMG09943.1"/>
    </source>
</evidence>
<dbReference type="FunFam" id="3.30.360.10:FF:000002">
    <property type="entry name" value="Glyceraldehyde-3-phosphate dehydrogenase"/>
    <property type="match status" value="1"/>
</dbReference>
<comment type="similarity">
    <text evidence="1 7">Belongs to the glyceraldehyde-3-phosphate dehydrogenase family.</text>
</comment>
<keyword evidence="11" id="KW-1185">Reference proteome</keyword>
<dbReference type="PRINTS" id="PR00078">
    <property type="entry name" value="G3PDHDRGNASE"/>
</dbReference>
<feature type="binding site" evidence="5">
    <location>
        <position position="319"/>
    </location>
    <ligand>
        <name>NAD(+)</name>
        <dbReference type="ChEBI" id="CHEBI:57540"/>
    </ligand>
</feature>
<organism evidence="10 11">
    <name type="scientific">Dethiosulfovibrio salsuginis</name>
    <dbReference type="NCBI Taxonomy" id="561720"/>
    <lineage>
        <taxon>Bacteria</taxon>
        <taxon>Thermotogati</taxon>
        <taxon>Synergistota</taxon>
        <taxon>Synergistia</taxon>
        <taxon>Synergistales</taxon>
        <taxon>Dethiosulfovibrionaceae</taxon>
        <taxon>Dethiosulfovibrio</taxon>
    </lineage>
</organism>
<evidence type="ECO:0000256" key="1">
    <source>
        <dbReference type="ARBA" id="ARBA00007406"/>
    </source>
</evidence>
<dbReference type="AlphaFoldDB" id="A0A1X7I6M2"/>
<dbReference type="CDD" id="cd05214">
    <property type="entry name" value="GAPDH_I_N"/>
    <property type="match status" value="1"/>
</dbReference>
<dbReference type="PANTHER" id="PTHR43148">
    <property type="entry name" value="GLYCERALDEHYDE-3-PHOSPHATE DEHYDROGENASE 2"/>
    <property type="match status" value="1"/>
</dbReference>
<feature type="binding site" evidence="4">
    <location>
        <begin position="156"/>
        <end position="158"/>
    </location>
    <ligand>
        <name>D-glyceraldehyde 3-phosphate</name>
        <dbReference type="ChEBI" id="CHEBI:59776"/>
    </ligand>
</feature>
<protein>
    <recommendedName>
        <fullName evidence="8">Glyceraldehyde-3-phosphate dehydrogenase</fullName>
        <ecNumber evidence="8">1.2.1.-</ecNumber>
    </recommendedName>
</protein>
<evidence type="ECO:0000256" key="6">
    <source>
        <dbReference type="PIRSR" id="PIRSR000149-4"/>
    </source>
</evidence>
<dbReference type="RefSeq" id="WP_085543441.1">
    <property type="nucleotide sequence ID" value="NZ_FXBB01000001.1"/>
</dbReference>
<dbReference type="FunFam" id="3.40.50.720:FF:000001">
    <property type="entry name" value="Glyceraldehyde-3-phosphate dehydrogenase"/>
    <property type="match status" value="1"/>
</dbReference>
<evidence type="ECO:0000256" key="7">
    <source>
        <dbReference type="RuleBase" id="RU000397"/>
    </source>
</evidence>
<dbReference type="Proteomes" id="UP000193355">
    <property type="component" value="Unassembled WGS sequence"/>
</dbReference>
<keyword evidence="5" id="KW-0547">Nucleotide-binding</keyword>
<feature type="binding site" evidence="5">
    <location>
        <begin position="13"/>
        <end position="14"/>
    </location>
    <ligand>
        <name>NAD(+)</name>
        <dbReference type="ChEBI" id="CHEBI:57540"/>
    </ligand>
</feature>
<evidence type="ECO:0000256" key="4">
    <source>
        <dbReference type="PIRSR" id="PIRSR000149-2"/>
    </source>
</evidence>
<dbReference type="Pfam" id="PF02800">
    <property type="entry name" value="Gp_dh_C"/>
    <property type="match status" value="1"/>
</dbReference>
<dbReference type="InterPro" id="IPR006424">
    <property type="entry name" value="Glyceraldehyde-3-P_DH_1"/>
</dbReference>
<evidence type="ECO:0000256" key="3">
    <source>
        <dbReference type="PIRSR" id="PIRSR000149-1"/>
    </source>
</evidence>
<dbReference type="Gene3D" id="3.40.50.720">
    <property type="entry name" value="NAD(P)-binding Rossmann-like Domain"/>
    <property type="match status" value="1"/>
</dbReference>
<sequence>MSKIKVAINGFGRIGRLMLRALYEYDKEGLIDIVATNSRSTSEQRAYLFKYDSVHRRYNGEVSFDDENIIVDGKKIRTLQHSAPEQFNWGELGIDIVIEASGKYTDTAKAQAHLDAGAKKVVITAPGTGDGLGTFVMGVNEDSYDPSTHNVISNASCTTNCLAPIAKVINDEFGIVKGLMTTVHAYTGDQSTVDSSHKKFHRGRAAAVSMVPSSTGAAKAVGLVIPELKGKLSGMALRVPTPNVSVVDLVVELSKAATKEEINEAVRLHAEGAMAPYIGYETDDCVSMDFVHDDRSSIFAARHTMVVDNMVKVLAWYDNEWGYSCRCLDLINYIVRKGL</sequence>
<proteinExistence type="inferred from homology"/>
<feature type="active site" description="Nucleophile" evidence="3">
    <location>
        <position position="157"/>
    </location>
</feature>
<dbReference type="SUPFAM" id="SSF55347">
    <property type="entry name" value="Glyceraldehyde-3-phosphate dehydrogenase-like, C-terminal domain"/>
    <property type="match status" value="1"/>
</dbReference>
<name>A0A1X7I6M2_9BACT</name>
<dbReference type="Gene3D" id="3.30.360.10">
    <property type="entry name" value="Dihydrodipicolinate Reductase, domain 2"/>
    <property type="match status" value="1"/>
</dbReference>
<dbReference type="InterPro" id="IPR036291">
    <property type="entry name" value="NAD(P)-bd_dom_sf"/>
</dbReference>
<dbReference type="OrthoDB" id="9803304at2"/>
<dbReference type="CDD" id="cd18126">
    <property type="entry name" value="GAPDH_I_C"/>
    <property type="match status" value="1"/>
</dbReference>
<accession>A0A1X7I6M2</accession>
<dbReference type="NCBIfam" id="TIGR01534">
    <property type="entry name" value="GAPDH-I"/>
    <property type="match status" value="1"/>
</dbReference>
<dbReference type="PROSITE" id="PS00071">
    <property type="entry name" value="GAPDH"/>
    <property type="match status" value="1"/>
</dbReference>
<keyword evidence="5" id="KW-0520">NAD</keyword>
<dbReference type="SMART" id="SM00846">
    <property type="entry name" value="Gp_dh_N"/>
    <property type="match status" value="1"/>
</dbReference>
<dbReference type="InterPro" id="IPR020830">
    <property type="entry name" value="GlycerAld_3-P_DH_AS"/>
</dbReference>
<keyword evidence="2 8" id="KW-0560">Oxidoreductase</keyword>
<dbReference type="GO" id="GO:0006006">
    <property type="term" value="P:glucose metabolic process"/>
    <property type="evidence" value="ECO:0007669"/>
    <property type="project" value="InterPro"/>
</dbReference>